<dbReference type="InterPro" id="IPR000183">
    <property type="entry name" value="Orn/DAP/Arg_de-COase"/>
</dbReference>
<dbReference type="PROSITE" id="PS00878">
    <property type="entry name" value="ODR_DC_2_1"/>
    <property type="match status" value="1"/>
</dbReference>
<evidence type="ECO:0000256" key="3">
    <source>
        <dbReference type="ARBA" id="ARBA00022898"/>
    </source>
</evidence>
<dbReference type="GO" id="GO:0004586">
    <property type="term" value="F:ornithine decarboxylase activity"/>
    <property type="evidence" value="ECO:0007669"/>
    <property type="project" value="UniProtKB-EC"/>
</dbReference>
<dbReference type="GO" id="GO:0005737">
    <property type="term" value="C:cytoplasm"/>
    <property type="evidence" value="ECO:0007669"/>
    <property type="project" value="TreeGrafter"/>
</dbReference>
<keyword evidence="2" id="KW-0597">Phosphoprotein</keyword>
<dbReference type="InterPro" id="IPR009006">
    <property type="entry name" value="Ala_racemase/Decarboxylase_C"/>
</dbReference>
<feature type="region of interest" description="Disordered" evidence="9">
    <location>
        <begin position="58"/>
        <end position="138"/>
    </location>
</feature>
<evidence type="ECO:0000256" key="4">
    <source>
        <dbReference type="ARBA" id="ARBA00023115"/>
    </source>
</evidence>
<dbReference type="EC" id="4.1.1.17" evidence="7"/>
<evidence type="ECO:0000313" key="13">
    <source>
        <dbReference type="Proteomes" id="UP000646548"/>
    </source>
</evidence>
<dbReference type="InterPro" id="IPR029066">
    <property type="entry name" value="PLP-binding_barrel"/>
</dbReference>
<feature type="domain" description="Orn/DAP/Arg decarboxylase 2 N-terminal" evidence="10">
    <location>
        <begin position="276"/>
        <end position="373"/>
    </location>
</feature>
<keyword evidence="4" id="KW-0620">Polyamine biosynthesis</keyword>
<evidence type="ECO:0000256" key="2">
    <source>
        <dbReference type="ARBA" id="ARBA00022553"/>
    </source>
</evidence>
<keyword evidence="3" id="KW-0663">Pyridoxal phosphate</keyword>
<evidence type="ECO:0000256" key="1">
    <source>
        <dbReference type="ARBA" id="ARBA00004604"/>
    </source>
</evidence>
<evidence type="ECO:0000259" key="11">
    <source>
        <dbReference type="Pfam" id="PF08159"/>
    </source>
</evidence>
<dbReference type="AlphaFoldDB" id="A0A834C2F4"/>
<dbReference type="PANTHER" id="PTHR11482:SF42">
    <property type="entry name" value="ORNITHINE DECARBOXYLASE"/>
    <property type="match status" value="1"/>
</dbReference>
<keyword evidence="5" id="KW-0539">Nucleus</keyword>
<evidence type="ECO:0000256" key="9">
    <source>
        <dbReference type="SAM" id="MobiDB-lite"/>
    </source>
</evidence>
<dbReference type="Pfam" id="PF02784">
    <property type="entry name" value="Orn_Arg_deC_N"/>
    <property type="match status" value="1"/>
</dbReference>
<gene>
    <name evidence="12" type="ORF">FQA47_010573</name>
</gene>
<dbReference type="InterPro" id="IPR022653">
    <property type="entry name" value="De-COase2_pyr-phos_BS"/>
</dbReference>
<dbReference type="InterPro" id="IPR022644">
    <property type="entry name" value="De-COase2_N"/>
</dbReference>
<comment type="pathway">
    <text evidence="6">Amine and polyamine biosynthesis; putrescine biosynthesis via L-ornithine pathway; putrescine from L-ornithine: step 1/1.</text>
</comment>
<dbReference type="PANTHER" id="PTHR11482">
    <property type="entry name" value="ARGININE/DIAMINOPIMELATE/ORNITHINE DECARBOXYLASE"/>
    <property type="match status" value="1"/>
</dbReference>
<protein>
    <recommendedName>
        <fullName evidence="7">ornithine decarboxylase</fullName>
        <ecNumber evidence="7">4.1.1.17</ecNumber>
    </recommendedName>
</protein>
<dbReference type="EMBL" id="WKFB01000560">
    <property type="protein sequence ID" value="KAF6719813.1"/>
    <property type="molecule type" value="Genomic_DNA"/>
</dbReference>
<dbReference type="Gene3D" id="2.40.37.10">
    <property type="entry name" value="Lyase, Ornithine Decarboxylase, Chain A, domain 1"/>
    <property type="match status" value="1"/>
</dbReference>
<dbReference type="Proteomes" id="UP000646548">
    <property type="component" value="Unassembled WGS sequence"/>
</dbReference>
<evidence type="ECO:0000313" key="12">
    <source>
        <dbReference type="EMBL" id="KAF6719813.1"/>
    </source>
</evidence>
<proteinExistence type="predicted"/>
<feature type="domain" description="NUC153" evidence="11">
    <location>
        <begin position="10"/>
        <end position="36"/>
    </location>
</feature>
<dbReference type="SUPFAM" id="SSF51419">
    <property type="entry name" value="PLP-binding barrel"/>
    <property type="match status" value="1"/>
</dbReference>
<evidence type="ECO:0000259" key="10">
    <source>
        <dbReference type="Pfam" id="PF02784"/>
    </source>
</evidence>
<dbReference type="Pfam" id="PF08159">
    <property type="entry name" value="NUC153"/>
    <property type="match status" value="1"/>
</dbReference>
<evidence type="ECO:0000256" key="8">
    <source>
        <dbReference type="ARBA" id="ARBA00049127"/>
    </source>
</evidence>
<comment type="catalytic activity">
    <reaction evidence="8">
        <text>L-ornithine + H(+) = putrescine + CO2</text>
        <dbReference type="Rhea" id="RHEA:22964"/>
        <dbReference type="ChEBI" id="CHEBI:15378"/>
        <dbReference type="ChEBI" id="CHEBI:16526"/>
        <dbReference type="ChEBI" id="CHEBI:46911"/>
        <dbReference type="ChEBI" id="CHEBI:326268"/>
        <dbReference type="EC" id="4.1.1.17"/>
    </reaction>
</comment>
<dbReference type="InterPro" id="IPR012580">
    <property type="entry name" value="NUC153"/>
</dbReference>
<evidence type="ECO:0000256" key="6">
    <source>
        <dbReference type="ARBA" id="ARBA00034115"/>
    </source>
</evidence>
<dbReference type="PRINTS" id="PR01182">
    <property type="entry name" value="ORNDCRBXLASE"/>
</dbReference>
<dbReference type="PRINTS" id="PR01179">
    <property type="entry name" value="ODADCRBXLASE"/>
</dbReference>
<dbReference type="Gene3D" id="3.20.20.10">
    <property type="entry name" value="Alanine racemase"/>
    <property type="match status" value="1"/>
</dbReference>
<organism evidence="12 13">
    <name type="scientific">Oryzias melastigma</name>
    <name type="common">Marine medaka</name>
    <dbReference type="NCBI Taxonomy" id="30732"/>
    <lineage>
        <taxon>Eukaryota</taxon>
        <taxon>Metazoa</taxon>
        <taxon>Chordata</taxon>
        <taxon>Craniata</taxon>
        <taxon>Vertebrata</taxon>
        <taxon>Euteleostomi</taxon>
        <taxon>Actinopterygii</taxon>
        <taxon>Neopterygii</taxon>
        <taxon>Teleostei</taxon>
        <taxon>Neoteleostei</taxon>
        <taxon>Acanthomorphata</taxon>
        <taxon>Ovalentaria</taxon>
        <taxon>Atherinomorphae</taxon>
        <taxon>Beloniformes</taxon>
        <taxon>Adrianichthyidae</taxon>
        <taxon>Oryziinae</taxon>
        <taxon>Oryzias</taxon>
    </lineage>
</organism>
<feature type="compositionally biased region" description="Basic and acidic residues" evidence="9">
    <location>
        <begin position="196"/>
        <end position="211"/>
    </location>
</feature>
<feature type="compositionally biased region" description="Acidic residues" evidence="9">
    <location>
        <begin position="63"/>
        <end position="77"/>
    </location>
</feature>
<evidence type="ECO:0000256" key="5">
    <source>
        <dbReference type="ARBA" id="ARBA00023242"/>
    </source>
</evidence>
<evidence type="ECO:0000256" key="7">
    <source>
        <dbReference type="ARBA" id="ARBA00034138"/>
    </source>
</evidence>
<dbReference type="GO" id="GO:0005730">
    <property type="term" value="C:nucleolus"/>
    <property type="evidence" value="ECO:0007669"/>
    <property type="project" value="UniProtKB-SubCell"/>
</dbReference>
<feature type="compositionally biased region" description="Basic and acidic residues" evidence="9">
    <location>
        <begin position="78"/>
        <end position="109"/>
    </location>
</feature>
<name>A0A834C2F4_ORYME</name>
<dbReference type="InterPro" id="IPR002433">
    <property type="entry name" value="Orn_de-COase"/>
</dbReference>
<feature type="region of interest" description="Disordered" evidence="9">
    <location>
        <begin position="196"/>
        <end position="218"/>
    </location>
</feature>
<comment type="caution">
    <text evidence="12">The sequence shown here is derived from an EMBL/GenBank/DDBJ whole genome shotgun (WGS) entry which is preliminary data.</text>
</comment>
<sequence>MQTMPSILGDDRFKRMFENPDYQVDEQSEEFRLLNPIVSKAGQKRKKKLRQLVATKQVAKDIEEPEGQVSSEEESSDDDKSWLEEVRKQRRLLRQEDKHCRRQERKEIEGNAGLLEKMQNRGKKTPKAPESKKSSQPQFYQIKCGEEFRSFNEMAHKQKIQKASLEDRLKLEEQDGLSVADTAVGSKQITFTLKKSDKQMKQQQAEHEHNKERKKLRRSAGQLKSVLCKQVTMNTEVPRLEFSFLEEGFSAWDIVEQKINELSLTDDRDAFYVCDLGDVLKKHLRWTRGLPRVTPFYAVKCNDSRAVVMTLASLGTGFDCASKSLGVHPCRIIYANPCKQVSQMKYASAQGVQMMTFDSEVELMKVARYHDNAK</sequence>
<reference evidence="12" key="1">
    <citation type="journal article" name="BMC Genomics">
        <title>Long-read sequencing and de novo genome assembly of marine medaka (Oryzias melastigma).</title>
        <authorList>
            <person name="Liang P."/>
            <person name="Saqib H.S.A."/>
            <person name="Ni X."/>
            <person name="Shen Y."/>
        </authorList>
    </citation>
    <scope>NUCLEOTIDE SEQUENCE</scope>
    <source>
        <strain evidence="12">Bigg-433</strain>
    </source>
</reference>
<dbReference type="GO" id="GO:0033387">
    <property type="term" value="P:putrescine biosynthetic process from arginine, via ornithine"/>
    <property type="evidence" value="ECO:0007669"/>
    <property type="project" value="TreeGrafter"/>
</dbReference>
<comment type="subcellular location">
    <subcellularLocation>
        <location evidence="1">Nucleus</location>
        <location evidence="1">Nucleolus</location>
    </subcellularLocation>
</comment>
<accession>A0A834C2F4</accession>